<comment type="caution">
    <text evidence="3">The sequence shown here is derived from an EMBL/GenBank/DDBJ whole genome shotgun (WGS) entry which is preliminary data.</text>
</comment>
<feature type="domain" description="HTH cro/C1-type" evidence="2">
    <location>
        <begin position="39"/>
        <end position="73"/>
    </location>
</feature>
<evidence type="ECO:0000256" key="1">
    <source>
        <dbReference type="SAM" id="MobiDB-lite"/>
    </source>
</evidence>
<gene>
    <name evidence="3" type="ORF">GCM10010334_74290</name>
</gene>
<dbReference type="GO" id="GO:0003677">
    <property type="term" value="F:DNA binding"/>
    <property type="evidence" value="ECO:0007669"/>
    <property type="project" value="InterPro"/>
</dbReference>
<protein>
    <recommendedName>
        <fullName evidence="2">HTH cro/C1-type domain-containing protein</fullName>
    </recommendedName>
</protein>
<sequence length="211" mass="22754">MKFLTLPQQTSAQHDRTDSPGPGRTRFPGPALPSPAVRRLLREEWGLTRHQVAEAFGVTAATVRSWETGRTSPVGRRRIAYLRFLAGLAEAQAVREAARRPVLQRRATPGGAGKCAGPTERSAGAAASAPAERHPRTHSEGFPRTEGSPRAAWFPAVTGPLPVSAVRPLPVRPASDPVTPPRRRRMRNALVAAGVWCTLLHHLLATALPPH</sequence>
<dbReference type="Proteomes" id="UP000638353">
    <property type="component" value="Unassembled WGS sequence"/>
</dbReference>
<feature type="region of interest" description="Disordered" evidence="1">
    <location>
        <begin position="104"/>
        <end position="150"/>
    </location>
</feature>
<evidence type="ECO:0000259" key="2">
    <source>
        <dbReference type="PROSITE" id="PS50943"/>
    </source>
</evidence>
<evidence type="ECO:0000313" key="4">
    <source>
        <dbReference type="Proteomes" id="UP000638353"/>
    </source>
</evidence>
<proteinExistence type="predicted"/>
<feature type="region of interest" description="Disordered" evidence="1">
    <location>
        <begin position="1"/>
        <end position="32"/>
    </location>
</feature>
<accession>A0A918X619</accession>
<dbReference type="RefSeq" id="WP_189826482.1">
    <property type="nucleotide sequence ID" value="NZ_BMVC01000022.1"/>
</dbReference>
<dbReference type="EMBL" id="BMVC01000022">
    <property type="protein sequence ID" value="GHD14828.1"/>
    <property type="molecule type" value="Genomic_DNA"/>
</dbReference>
<dbReference type="SUPFAM" id="SSF47413">
    <property type="entry name" value="lambda repressor-like DNA-binding domains"/>
    <property type="match status" value="1"/>
</dbReference>
<organism evidence="3 4">
    <name type="scientific">Streptomyces finlayi</name>
    <dbReference type="NCBI Taxonomy" id="67296"/>
    <lineage>
        <taxon>Bacteria</taxon>
        <taxon>Bacillati</taxon>
        <taxon>Actinomycetota</taxon>
        <taxon>Actinomycetes</taxon>
        <taxon>Kitasatosporales</taxon>
        <taxon>Streptomycetaceae</taxon>
        <taxon>Streptomyces</taxon>
    </lineage>
</organism>
<dbReference type="PROSITE" id="PS50943">
    <property type="entry name" value="HTH_CROC1"/>
    <property type="match status" value="1"/>
</dbReference>
<feature type="compositionally biased region" description="Polar residues" evidence="1">
    <location>
        <begin position="1"/>
        <end position="12"/>
    </location>
</feature>
<reference evidence="3" key="2">
    <citation type="submission" date="2020-09" db="EMBL/GenBank/DDBJ databases">
        <authorList>
            <person name="Sun Q."/>
            <person name="Ohkuma M."/>
        </authorList>
    </citation>
    <scope>NUCLEOTIDE SEQUENCE</scope>
    <source>
        <strain evidence="3">JCM 4637</strain>
    </source>
</reference>
<dbReference type="Pfam" id="PF13560">
    <property type="entry name" value="HTH_31"/>
    <property type="match status" value="1"/>
</dbReference>
<dbReference type="CDD" id="cd00093">
    <property type="entry name" value="HTH_XRE"/>
    <property type="match status" value="1"/>
</dbReference>
<feature type="compositionally biased region" description="Basic and acidic residues" evidence="1">
    <location>
        <begin position="131"/>
        <end position="143"/>
    </location>
</feature>
<dbReference type="InterPro" id="IPR001387">
    <property type="entry name" value="Cro/C1-type_HTH"/>
</dbReference>
<dbReference type="InterPro" id="IPR010982">
    <property type="entry name" value="Lambda_DNA-bd_dom_sf"/>
</dbReference>
<dbReference type="Gene3D" id="1.10.260.40">
    <property type="entry name" value="lambda repressor-like DNA-binding domains"/>
    <property type="match status" value="1"/>
</dbReference>
<dbReference type="AlphaFoldDB" id="A0A918X619"/>
<reference evidence="3" key="1">
    <citation type="journal article" date="2014" name="Int. J. Syst. Evol. Microbiol.">
        <title>Complete genome sequence of Corynebacterium casei LMG S-19264T (=DSM 44701T), isolated from a smear-ripened cheese.</title>
        <authorList>
            <consortium name="US DOE Joint Genome Institute (JGI-PGF)"/>
            <person name="Walter F."/>
            <person name="Albersmeier A."/>
            <person name="Kalinowski J."/>
            <person name="Ruckert C."/>
        </authorList>
    </citation>
    <scope>NUCLEOTIDE SEQUENCE</scope>
    <source>
        <strain evidence="3">JCM 4637</strain>
    </source>
</reference>
<evidence type="ECO:0000313" key="3">
    <source>
        <dbReference type="EMBL" id="GHD14828.1"/>
    </source>
</evidence>
<name>A0A918X619_9ACTN</name>